<dbReference type="InterPro" id="IPR036318">
    <property type="entry name" value="FAD-bd_PCMH-like_sf"/>
</dbReference>
<feature type="compositionally biased region" description="Polar residues" evidence="6">
    <location>
        <begin position="110"/>
        <end position="119"/>
    </location>
</feature>
<dbReference type="InterPro" id="IPR006094">
    <property type="entry name" value="Oxid_FAD_bind_N"/>
</dbReference>
<protein>
    <submittedName>
        <fullName evidence="8">FAD-binding protein</fullName>
    </submittedName>
</protein>
<evidence type="ECO:0000313" key="8">
    <source>
        <dbReference type="EMBL" id="QLJ98499.1"/>
    </source>
</evidence>
<evidence type="ECO:0000256" key="2">
    <source>
        <dbReference type="ARBA" id="ARBA00005466"/>
    </source>
</evidence>
<evidence type="ECO:0000256" key="3">
    <source>
        <dbReference type="ARBA" id="ARBA00022630"/>
    </source>
</evidence>
<dbReference type="PANTHER" id="PTHR42973:SF39">
    <property type="entry name" value="FAD-BINDING PCMH-TYPE DOMAIN-CONTAINING PROTEIN"/>
    <property type="match status" value="1"/>
</dbReference>
<name>A0A7D5Y8I2_9ACTN</name>
<feature type="domain" description="FAD linked oxidase N-terminal" evidence="7">
    <location>
        <begin position="2"/>
        <end position="69"/>
    </location>
</feature>
<evidence type="ECO:0000256" key="5">
    <source>
        <dbReference type="ARBA" id="ARBA00023002"/>
    </source>
</evidence>
<organism evidence="8">
    <name type="scientific">Micromonospora carbonacea</name>
    <dbReference type="NCBI Taxonomy" id="47853"/>
    <lineage>
        <taxon>Bacteria</taxon>
        <taxon>Bacillati</taxon>
        <taxon>Actinomycetota</taxon>
        <taxon>Actinomycetes</taxon>
        <taxon>Micromonosporales</taxon>
        <taxon>Micromonosporaceae</taxon>
        <taxon>Micromonospora</taxon>
    </lineage>
</organism>
<gene>
    <name evidence="8" type="ORF">HZU44_28185</name>
</gene>
<dbReference type="AlphaFoldDB" id="A0A7D5Y8I2"/>
<proteinExistence type="inferred from homology"/>
<evidence type="ECO:0000256" key="6">
    <source>
        <dbReference type="SAM" id="MobiDB-lite"/>
    </source>
</evidence>
<keyword evidence="5" id="KW-0560">Oxidoreductase</keyword>
<dbReference type="InterPro" id="IPR050416">
    <property type="entry name" value="FAD-linked_Oxidoreductase"/>
</dbReference>
<dbReference type="SUPFAM" id="SSF56176">
    <property type="entry name" value="FAD-binding/transporter-associated domain-like"/>
    <property type="match status" value="1"/>
</dbReference>
<dbReference type="InterPro" id="IPR016169">
    <property type="entry name" value="FAD-bd_PCMH_sub2"/>
</dbReference>
<evidence type="ECO:0000259" key="7">
    <source>
        <dbReference type="Pfam" id="PF01565"/>
    </source>
</evidence>
<feature type="region of interest" description="Disordered" evidence="6">
    <location>
        <begin position="79"/>
        <end position="136"/>
    </location>
</feature>
<evidence type="ECO:0000256" key="1">
    <source>
        <dbReference type="ARBA" id="ARBA00001974"/>
    </source>
</evidence>
<dbReference type="GO" id="GO:0016491">
    <property type="term" value="F:oxidoreductase activity"/>
    <property type="evidence" value="ECO:0007669"/>
    <property type="project" value="UniProtKB-KW"/>
</dbReference>
<dbReference type="Pfam" id="PF01565">
    <property type="entry name" value="FAD_binding_4"/>
    <property type="match status" value="1"/>
</dbReference>
<comment type="cofactor">
    <cofactor evidence="1">
        <name>FAD</name>
        <dbReference type="ChEBI" id="CHEBI:57692"/>
    </cofactor>
</comment>
<dbReference type="PANTHER" id="PTHR42973">
    <property type="entry name" value="BINDING OXIDOREDUCTASE, PUTATIVE (AFU_ORTHOLOGUE AFUA_1G17690)-RELATED"/>
    <property type="match status" value="1"/>
</dbReference>
<keyword evidence="3" id="KW-0285">Flavoprotein</keyword>
<sequence>MLIDLSSLQDVEIDPAASTAIVRPAVEGQVLNAALAEHGLMFPTGHCPDVGIGVFLLNGGWGWNSRAWGRRVSASAPSTWLPQTDGWSGRTRPPIRNSSEPRATEALASSAGSPDSTSPCGPAGRFRAPLAELETP</sequence>
<dbReference type="EMBL" id="CP058905">
    <property type="protein sequence ID" value="QLJ98499.1"/>
    <property type="molecule type" value="Genomic_DNA"/>
</dbReference>
<reference evidence="8" key="1">
    <citation type="submission" date="2020-08" db="EMBL/GenBank/DDBJ databases">
        <title>A bifunctional nitrone conjugated secondary metabolite targeting the ribosome.</title>
        <authorList>
            <person name="Limbrick E.M."/>
            <person name="Graf M."/>
            <person name="Derewacz D.K."/>
            <person name="Nguyen F."/>
            <person name="Spraggins J.M."/>
            <person name="Wieland M."/>
            <person name="Ynigez-Gutierrez A.E."/>
            <person name="Reisman B.J."/>
            <person name="Zinshteyn B."/>
            <person name="McCulloch K."/>
            <person name="Iverson T.M."/>
            <person name="Green R."/>
            <person name="Wilson D.N."/>
            <person name="Bachmann B.O."/>
        </authorList>
    </citation>
    <scope>NUCLEOTIDE SEQUENCE</scope>
    <source>
        <strain evidence="8">Africana</strain>
    </source>
</reference>
<evidence type="ECO:0000256" key="4">
    <source>
        <dbReference type="ARBA" id="ARBA00022827"/>
    </source>
</evidence>
<comment type="similarity">
    <text evidence="2">Belongs to the oxygen-dependent FAD-linked oxidoreductase family.</text>
</comment>
<dbReference type="Gene3D" id="3.30.465.10">
    <property type="match status" value="1"/>
</dbReference>
<dbReference type="GO" id="GO:0050660">
    <property type="term" value="F:flavin adenine dinucleotide binding"/>
    <property type="evidence" value="ECO:0007669"/>
    <property type="project" value="InterPro"/>
</dbReference>
<accession>A0A7D5Y8I2</accession>
<keyword evidence="4" id="KW-0274">FAD</keyword>